<protein>
    <submittedName>
        <fullName evidence="1">Ankyrin repeat and sterile alpha motif domain-containing protein 1B</fullName>
    </submittedName>
</protein>
<sequence length="393" mass="44113">MAFCGKKLTPLTQYAQSLRACPEETAAGAATKCRKFFPMYTVPLNALLEMKKIEPHEVLKARDVLVEFQKDLGHAAFVSHQWIGQLHPDPDFAQMQVLQDALKHAMSQLHQIPQDALTEVVNPMAKPLPTSQLRSKALFLWYDYFSCPQLDRMSKHFMEAVESIPAYVEECRFFLALCSVVESLSTSQLFTPSTWFERGWCRLERVCQELSEEESWIMVKGSVDLELKVGTEAFVGWGAVGEGRFTVPADKQKLLPVLRGAVKRKLLQLLRMDDFVGYRVLLNKQKVLFRGLATDEFFKPVPSNPSSSLLVDTGDPTALVAEFFHHNGFTDLPDGPWWVVASPLCCAGWRRHVDSRLVDAASRSQPEHPEGSAATGIVQVDHATGYLLFVQAS</sequence>
<dbReference type="EMBL" id="CAXAMM010009121">
    <property type="protein sequence ID" value="CAK9019485.1"/>
    <property type="molecule type" value="Genomic_DNA"/>
</dbReference>
<accession>A0ABP0JYB2</accession>
<reference evidence="1 2" key="1">
    <citation type="submission" date="2024-02" db="EMBL/GenBank/DDBJ databases">
        <authorList>
            <person name="Chen Y."/>
            <person name="Shah S."/>
            <person name="Dougan E. K."/>
            <person name="Thang M."/>
            <person name="Chan C."/>
        </authorList>
    </citation>
    <scope>NUCLEOTIDE SEQUENCE [LARGE SCALE GENOMIC DNA]</scope>
</reference>
<gene>
    <name evidence="1" type="ORF">SCF082_LOCUS14535</name>
</gene>
<dbReference type="Proteomes" id="UP001642464">
    <property type="component" value="Unassembled WGS sequence"/>
</dbReference>
<evidence type="ECO:0000313" key="2">
    <source>
        <dbReference type="Proteomes" id="UP001642464"/>
    </source>
</evidence>
<name>A0ABP0JYB2_9DINO</name>
<keyword evidence="2" id="KW-1185">Reference proteome</keyword>
<comment type="caution">
    <text evidence="1">The sequence shown here is derived from an EMBL/GenBank/DDBJ whole genome shotgun (WGS) entry which is preliminary data.</text>
</comment>
<evidence type="ECO:0000313" key="1">
    <source>
        <dbReference type="EMBL" id="CAK9019485.1"/>
    </source>
</evidence>
<organism evidence="1 2">
    <name type="scientific">Durusdinium trenchii</name>
    <dbReference type="NCBI Taxonomy" id="1381693"/>
    <lineage>
        <taxon>Eukaryota</taxon>
        <taxon>Sar</taxon>
        <taxon>Alveolata</taxon>
        <taxon>Dinophyceae</taxon>
        <taxon>Suessiales</taxon>
        <taxon>Symbiodiniaceae</taxon>
        <taxon>Durusdinium</taxon>
    </lineage>
</organism>
<proteinExistence type="predicted"/>